<name>A0A5J6SLW3_9BACI</name>
<evidence type="ECO:0000256" key="1">
    <source>
        <dbReference type="SAM" id="Phobius"/>
    </source>
</evidence>
<dbReference type="Proteomes" id="UP000325517">
    <property type="component" value="Chromosome"/>
</dbReference>
<sequence>MNGNKLKISVLIISIFFILSTTLFMIFNINSNYQANRLEMTKCFDKDAGISLVVEKKFLTSKTTVTCEES</sequence>
<protein>
    <submittedName>
        <fullName evidence="2">Uncharacterized protein</fullName>
    </submittedName>
</protein>
<organism evidence="2 3">
    <name type="scientific">Psychrobacillus glaciei</name>
    <dbReference type="NCBI Taxonomy" id="2283160"/>
    <lineage>
        <taxon>Bacteria</taxon>
        <taxon>Bacillati</taxon>
        <taxon>Bacillota</taxon>
        <taxon>Bacilli</taxon>
        <taxon>Bacillales</taxon>
        <taxon>Bacillaceae</taxon>
        <taxon>Psychrobacillus</taxon>
    </lineage>
</organism>
<accession>A0A5J6SLW3</accession>
<feature type="transmembrane region" description="Helical" evidence="1">
    <location>
        <begin position="6"/>
        <end position="27"/>
    </location>
</feature>
<evidence type="ECO:0000313" key="3">
    <source>
        <dbReference type="Proteomes" id="UP000325517"/>
    </source>
</evidence>
<keyword evidence="1" id="KW-0472">Membrane</keyword>
<keyword evidence="1" id="KW-1133">Transmembrane helix</keyword>
<reference evidence="2 3" key="1">
    <citation type="submission" date="2018-07" db="EMBL/GenBank/DDBJ databases">
        <title>Complete genome sequence of Psychrobacillus sp. PB01, isolated from iceberg, and comparative genome analysis of Psychrobacillus strains.</title>
        <authorList>
            <person name="Lee P.C."/>
        </authorList>
    </citation>
    <scope>NUCLEOTIDE SEQUENCE [LARGE SCALE GENOMIC DNA]</scope>
    <source>
        <strain evidence="2 3">PB01</strain>
    </source>
</reference>
<proteinExistence type="predicted"/>
<dbReference type="AlphaFoldDB" id="A0A5J6SLW3"/>
<dbReference type="KEGG" id="psyo:PB01_09170"/>
<evidence type="ECO:0000313" key="2">
    <source>
        <dbReference type="EMBL" id="QFF98990.1"/>
    </source>
</evidence>
<keyword evidence="1" id="KW-0812">Transmembrane</keyword>
<gene>
    <name evidence="2" type="ORF">PB01_09170</name>
</gene>
<keyword evidence="3" id="KW-1185">Reference proteome</keyword>
<dbReference type="EMBL" id="CP031223">
    <property type="protein sequence ID" value="QFF98990.1"/>
    <property type="molecule type" value="Genomic_DNA"/>
</dbReference>